<reference evidence="3 4" key="1">
    <citation type="submission" date="2019-04" db="EMBL/GenBank/DDBJ databases">
        <title>Rhodococcus oryzae sp. nov., a novel actinomycete isolated from rhizosphere soil of rice (Oryza sativa L.).</title>
        <authorList>
            <person name="Li C."/>
        </authorList>
    </citation>
    <scope>NUCLEOTIDE SEQUENCE [LARGE SCALE GENOMIC DNA]</scope>
    <source>
        <strain evidence="3 4">NEAU-CX67</strain>
    </source>
</reference>
<sequence>MFDPTNRELFVDQRQQFDWSLLQNGQVFRYDNGFELDSACIRLADLGYLVHRIDGSRWTSADDMHTAFATAMSFPSYYGRNLDALSDVLSDVAAYSYGSDPGTTGTVLAIAGYDTLVQIDPRTARLVLDCFTRQARLAGLYAHPMLCLIESTGTDLGPVGGLDVCRGSVWDVAPDPPDPFDDADIVEFMIQIYLSDAGAAEYVAALRPVLADFLADVGRWQILGVTSASERTAQARAKFRGEPPPAGTRLMEVFIGVRGAGDFTVIGDGLVHAIHRPDIRFEQMASRVFRGGSEARDEALSRYCELRDSGI</sequence>
<evidence type="ECO:0000259" key="2">
    <source>
        <dbReference type="Pfam" id="PF01337"/>
    </source>
</evidence>
<dbReference type="InterPro" id="IPR035905">
    <property type="entry name" value="Barstar-like_sf"/>
</dbReference>
<feature type="domain" description="Barstar (barnase inhibitor)" evidence="2">
    <location>
        <begin position="50"/>
        <end position="148"/>
    </location>
</feature>
<dbReference type="EMBL" id="SUMD01000002">
    <property type="protein sequence ID" value="TJZ80493.1"/>
    <property type="molecule type" value="Genomic_DNA"/>
</dbReference>
<name>A0ABY2RPV5_9NOCA</name>
<gene>
    <name evidence="3" type="ORF">FCG67_06125</name>
</gene>
<comment type="similarity">
    <text evidence="1">Belongs to the barstar family.</text>
</comment>
<proteinExistence type="inferred from homology"/>
<evidence type="ECO:0000313" key="3">
    <source>
        <dbReference type="EMBL" id="TJZ80493.1"/>
    </source>
</evidence>
<evidence type="ECO:0000256" key="1">
    <source>
        <dbReference type="ARBA" id="ARBA00006845"/>
    </source>
</evidence>
<protein>
    <recommendedName>
        <fullName evidence="2">Barstar (barnase inhibitor) domain-containing protein</fullName>
    </recommendedName>
</protein>
<comment type="caution">
    <text evidence="3">The sequence shown here is derived from an EMBL/GenBank/DDBJ whole genome shotgun (WGS) entry which is preliminary data.</text>
</comment>
<accession>A0ABY2RPV5</accession>
<dbReference type="SUPFAM" id="SSF52038">
    <property type="entry name" value="Barstar-related"/>
    <property type="match status" value="1"/>
</dbReference>
<dbReference type="Gene3D" id="3.30.370.10">
    <property type="entry name" value="Barstar-like"/>
    <property type="match status" value="1"/>
</dbReference>
<dbReference type="InterPro" id="IPR000468">
    <property type="entry name" value="Barstar"/>
</dbReference>
<keyword evidence="4" id="KW-1185">Reference proteome</keyword>
<dbReference type="Pfam" id="PF01337">
    <property type="entry name" value="Barstar"/>
    <property type="match status" value="1"/>
</dbReference>
<organism evidence="3 4">
    <name type="scientific">Rhodococcus oryzae</name>
    <dbReference type="NCBI Taxonomy" id="2571143"/>
    <lineage>
        <taxon>Bacteria</taxon>
        <taxon>Bacillati</taxon>
        <taxon>Actinomycetota</taxon>
        <taxon>Actinomycetes</taxon>
        <taxon>Mycobacteriales</taxon>
        <taxon>Nocardiaceae</taxon>
        <taxon>Rhodococcus</taxon>
    </lineage>
</organism>
<dbReference type="Proteomes" id="UP000305109">
    <property type="component" value="Unassembled WGS sequence"/>
</dbReference>
<evidence type="ECO:0000313" key="4">
    <source>
        <dbReference type="Proteomes" id="UP000305109"/>
    </source>
</evidence>